<protein>
    <submittedName>
        <fullName evidence="1">Uncharacterized protein</fullName>
    </submittedName>
</protein>
<dbReference type="AlphaFoldDB" id="A0A0F9RH65"/>
<accession>A0A0F9RH65</accession>
<dbReference type="EMBL" id="LAZR01000871">
    <property type="protein sequence ID" value="KKN55805.1"/>
    <property type="molecule type" value="Genomic_DNA"/>
</dbReference>
<evidence type="ECO:0000313" key="1">
    <source>
        <dbReference type="EMBL" id="KKN55805.1"/>
    </source>
</evidence>
<comment type="caution">
    <text evidence="1">The sequence shown here is derived from an EMBL/GenBank/DDBJ whole genome shotgun (WGS) entry which is preliminary data.</text>
</comment>
<gene>
    <name evidence="1" type="ORF">LCGC14_0578750</name>
</gene>
<proteinExistence type="predicted"/>
<sequence>MRAHNYLFRISCLELYYPVIINNDICIIPNACNMRDDFEINLNYIDFNSSSFSYLLIQSKKPINRKELEI</sequence>
<name>A0A0F9RH65_9ZZZZ</name>
<reference evidence="1" key="1">
    <citation type="journal article" date="2015" name="Nature">
        <title>Complex archaea that bridge the gap between prokaryotes and eukaryotes.</title>
        <authorList>
            <person name="Spang A."/>
            <person name="Saw J.H."/>
            <person name="Jorgensen S.L."/>
            <person name="Zaremba-Niedzwiedzka K."/>
            <person name="Martijn J."/>
            <person name="Lind A.E."/>
            <person name="van Eijk R."/>
            <person name="Schleper C."/>
            <person name="Guy L."/>
            <person name="Ettema T.J."/>
        </authorList>
    </citation>
    <scope>NUCLEOTIDE SEQUENCE</scope>
</reference>
<organism evidence="1">
    <name type="scientific">marine sediment metagenome</name>
    <dbReference type="NCBI Taxonomy" id="412755"/>
    <lineage>
        <taxon>unclassified sequences</taxon>
        <taxon>metagenomes</taxon>
        <taxon>ecological metagenomes</taxon>
    </lineage>
</organism>